<keyword evidence="2" id="KW-1185">Reference proteome</keyword>
<accession>A0A2A6C5Z1</accession>
<evidence type="ECO:0000313" key="2">
    <source>
        <dbReference type="Proteomes" id="UP000005239"/>
    </source>
</evidence>
<dbReference type="Proteomes" id="UP000005239">
    <property type="component" value="Unassembled WGS sequence"/>
</dbReference>
<sequence length="62" mass="7056">MLLIDQTTSLHSEVIIFQQKARIRALLACTASAGTFNIHCVQLITLILFFRDVEIVNRLQLD</sequence>
<name>A0A2A6C5Z1_PRIPA</name>
<reference evidence="2" key="1">
    <citation type="journal article" date="2008" name="Nat. Genet.">
        <title>The Pristionchus pacificus genome provides a unique perspective on nematode lifestyle and parasitism.</title>
        <authorList>
            <person name="Dieterich C."/>
            <person name="Clifton S.W."/>
            <person name="Schuster L.N."/>
            <person name="Chinwalla A."/>
            <person name="Delehaunty K."/>
            <person name="Dinkelacker I."/>
            <person name="Fulton L."/>
            <person name="Fulton R."/>
            <person name="Godfrey J."/>
            <person name="Minx P."/>
            <person name="Mitreva M."/>
            <person name="Roeseler W."/>
            <person name="Tian H."/>
            <person name="Witte H."/>
            <person name="Yang S.P."/>
            <person name="Wilson R.K."/>
            <person name="Sommer R.J."/>
        </authorList>
    </citation>
    <scope>NUCLEOTIDE SEQUENCE [LARGE SCALE GENOMIC DNA]</scope>
    <source>
        <strain evidence="2">PS312</strain>
    </source>
</reference>
<dbReference type="AlphaFoldDB" id="A0A2A6C5Z1"/>
<accession>A0A8R1V1B8</accession>
<reference evidence="1" key="2">
    <citation type="submission" date="2022-06" db="UniProtKB">
        <authorList>
            <consortium name="EnsemblMetazoa"/>
        </authorList>
    </citation>
    <scope>IDENTIFICATION</scope>
    <source>
        <strain evidence="1">PS312</strain>
    </source>
</reference>
<proteinExistence type="predicted"/>
<evidence type="ECO:0000313" key="1">
    <source>
        <dbReference type="EnsemblMetazoa" id="PPA43691.1"/>
    </source>
</evidence>
<protein>
    <submittedName>
        <fullName evidence="1">Uncharacterized protein</fullName>
    </submittedName>
</protein>
<organism evidence="1 2">
    <name type="scientific">Pristionchus pacificus</name>
    <name type="common">Parasitic nematode worm</name>
    <dbReference type="NCBI Taxonomy" id="54126"/>
    <lineage>
        <taxon>Eukaryota</taxon>
        <taxon>Metazoa</taxon>
        <taxon>Ecdysozoa</taxon>
        <taxon>Nematoda</taxon>
        <taxon>Chromadorea</taxon>
        <taxon>Rhabditida</taxon>
        <taxon>Rhabditina</taxon>
        <taxon>Diplogasteromorpha</taxon>
        <taxon>Diplogasteroidea</taxon>
        <taxon>Neodiplogasteridae</taxon>
        <taxon>Pristionchus</taxon>
    </lineage>
</organism>
<dbReference type="EnsemblMetazoa" id="PPA43691.1">
    <property type="protein sequence ID" value="PPA43691.1"/>
    <property type="gene ID" value="WBGene00282060"/>
</dbReference>
<gene>
    <name evidence="1" type="primary">WBGene00282060</name>
</gene>